<dbReference type="EMBL" id="LSRX01000276">
    <property type="protein sequence ID" value="OLQ01992.1"/>
    <property type="molecule type" value="Genomic_DNA"/>
</dbReference>
<evidence type="ECO:0000313" key="3">
    <source>
        <dbReference type="Proteomes" id="UP000186817"/>
    </source>
</evidence>
<dbReference type="Proteomes" id="UP000186817">
    <property type="component" value="Unassembled WGS sequence"/>
</dbReference>
<name>A0A1Q9E3I4_SYMMI</name>
<comment type="caution">
    <text evidence="2">The sequence shown here is derived from an EMBL/GenBank/DDBJ whole genome shotgun (WGS) entry which is preliminary data.</text>
</comment>
<keyword evidence="1" id="KW-1133">Transmembrane helix</keyword>
<dbReference type="OrthoDB" id="433932at2759"/>
<feature type="transmembrane region" description="Helical" evidence="1">
    <location>
        <begin position="112"/>
        <end position="133"/>
    </location>
</feature>
<reference evidence="2 3" key="1">
    <citation type="submission" date="2016-02" db="EMBL/GenBank/DDBJ databases">
        <title>Genome analysis of coral dinoflagellate symbionts highlights evolutionary adaptations to a symbiotic lifestyle.</title>
        <authorList>
            <person name="Aranda M."/>
            <person name="Li Y."/>
            <person name="Liew Y.J."/>
            <person name="Baumgarten S."/>
            <person name="Simakov O."/>
            <person name="Wilson M."/>
            <person name="Piel J."/>
            <person name="Ashoor H."/>
            <person name="Bougouffa S."/>
            <person name="Bajic V.B."/>
            <person name="Ryu T."/>
            <person name="Ravasi T."/>
            <person name="Bayer T."/>
            <person name="Micklem G."/>
            <person name="Kim H."/>
            <person name="Bhak J."/>
            <person name="Lajeunesse T.C."/>
            <person name="Voolstra C.R."/>
        </authorList>
    </citation>
    <scope>NUCLEOTIDE SEQUENCE [LARGE SCALE GENOMIC DNA]</scope>
    <source>
        <strain evidence="2 3">CCMP2467</strain>
    </source>
</reference>
<sequence length="227" mass="24994">MPTRIGQPINLRLPFRLLLLLGLFIATVPGLRTCYFVKAVLQAGFSIMHYKVFMQALDNPVFEQELKKWGQDKASVKSVLEARGKDFALLQRGGLAGIALALWALDGMVGLLLVPVWISLVAGVVGFSIVGNWKAAVLYVGVLLEKCDLAEYVKLELSETGQVLTKRVARLPANLPFEMKSADEPALQRLAAGVGACFLAWFLARTVRGYFKPAEEEEEPEEKSKSD</sequence>
<keyword evidence="1" id="KW-0472">Membrane</keyword>
<evidence type="ECO:0000313" key="2">
    <source>
        <dbReference type="EMBL" id="OLQ01992.1"/>
    </source>
</evidence>
<keyword evidence="3" id="KW-1185">Reference proteome</keyword>
<proteinExistence type="predicted"/>
<protein>
    <submittedName>
        <fullName evidence="2">Uncharacterized protein</fullName>
    </submittedName>
</protein>
<evidence type="ECO:0000256" key="1">
    <source>
        <dbReference type="SAM" id="Phobius"/>
    </source>
</evidence>
<accession>A0A1Q9E3I4</accession>
<dbReference type="AlphaFoldDB" id="A0A1Q9E3I4"/>
<gene>
    <name evidence="2" type="ORF">AK812_SmicGene15240</name>
</gene>
<organism evidence="2 3">
    <name type="scientific">Symbiodinium microadriaticum</name>
    <name type="common">Dinoflagellate</name>
    <name type="synonym">Zooxanthella microadriatica</name>
    <dbReference type="NCBI Taxonomy" id="2951"/>
    <lineage>
        <taxon>Eukaryota</taxon>
        <taxon>Sar</taxon>
        <taxon>Alveolata</taxon>
        <taxon>Dinophyceae</taxon>
        <taxon>Suessiales</taxon>
        <taxon>Symbiodiniaceae</taxon>
        <taxon>Symbiodinium</taxon>
    </lineage>
</organism>
<keyword evidence="1" id="KW-0812">Transmembrane</keyword>